<reference evidence="2" key="1">
    <citation type="submission" date="2022-02" db="EMBL/GenBank/DDBJ databases">
        <title>Characterization of Tn125 harboring carbapenem-resistant Acinetobacter bereziniae clinical isolates.</title>
        <authorList>
            <person name="Wong N.-K."/>
            <person name="Pan Q."/>
        </authorList>
    </citation>
    <scope>NUCLEOTIDE SEQUENCE</scope>
    <source>
        <strain evidence="2">GD03393</strain>
    </source>
</reference>
<name>A0A8I1AP87_ACIBZ</name>
<evidence type="ECO:0000313" key="2">
    <source>
        <dbReference type="EMBL" id="UUN97727.1"/>
    </source>
</evidence>
<dbReference type="InterPro" id="IPR009739">
    <property type="entry name" value="LprI-like_N"/>
</dbReference>
<dbReference type="Pfam" id="PF07007">
    <property type="entry name" value="LprI"/>
    <property type="match status" value="1"/>
</dbReference>
<dbReference type="RefSeq" id="WP_121774071.1">
    <property type="nucleotide sequence ID" value="NZ_BKNL01000042.1"/>
</dbReference>
<protein>
    <submittedName>
        <fullName evidence="2">Lysozyme inhibitor LprI family protein</fullName>
    </submittedName>
</protein>
<proteinExistence type="predicted"/>
<dbReference type="Proteomes" id="UP000644140">
    <property type="component" value="Chromosome"/>
</dbReference>
<evidence type="ECO:0000259" key="1">
    <source>
        <dbReference type="Pfam" id="PF07007"/>
    </source>
</evidence>
<dbReference type="EMBL" id="CP092085">
    <property type="protein sequence ID" value="UUN97727.1"/>
    <property type="molecule type" value="Genomic_DNA"/>
</dbReference>
<dbReference type="AlphaFoldDB" id="A0A8I1AP87"/>
<sequence length="124" mass="13959">MKKLILIFLLLFSMGGLAFAQPNTSCKNDDESLICIRSSSKAVTNEMKKVILNIEESTDNLQKFQISQLKWLAYKNAYCKDFMGEEATNAQGDGATIIIESCLLDIDKARLDELKRLNKVYSAQ</sequence>
<feature type="domain" description="Lysozyme inhibitor LprI-like N-terminal" evidence="1">
    <location>
        <begin position="31"/>
        <end position="114"/>
    </location>
</feature>
<dbReference type="Gene3D" id="1.20.1270.180">
    <property type="match status" value="1"/>
</dbReference>
<gene>
    <name evidence="2" type="ORF">I9054_020815</name>
</gene>
<evidence type="ECO:0000313" key="3">
    <source>
        <dbReference type="Proteomes" id="UP000644140"/>
    </source>
</evidence>
<accession>A0A8I1AP87</accession>
<organism evidence="2 3">
    <name type="scientific">Acinetobacter bereziniae</name>
    <name type="common">Acinetobacter genomosp. 10</name>
    <dbReference type="NCBI Taxonomy" id="106648"/>
    <lineage>
        <taxon>Bacteria</taxon>
        <taxon>Pseudomonadati</taxon>
        <taxon>Pseudomonadota</taxon>
        <taxon>Gammaproteobacteria</taxon>
        <taxon>Moraxellales</taxon>
        <taxon>Moraxellaceae</taxon>
        <taxon>Acinetobacter</taxon>
    </lineage>
</organism>